<evidence type="ECO:0000313" key="16">
    <source>
        <dbReference type="EMBL" id="KDR19671.1"/>
    </source>
</evidence>
<protein>
    <submittedName>
        <fullName evidence="16">Epithelial discoidin domain-containing receptor 1</fullName>
    </submittedName>
</protein>
<dbReference type="InterPro" id="IPR000719">
    <property type="entry name" value="Prot_kinase_dom"/>
</dbReference>
<keyword evidence="9" id="KW-1015">Disulfide bond</keyword>
<dbReference type="InterPro" id="IPR001245">
    <property type="entry name" value="Ser-Thr/Tyr_kinase_cat_dom"/>
</dbReference>
<dbReference type="Gene3D" id="1.10.510.10">
    <property type="entry name" value="Transferase(Phosphotransferase) domain 1"/>
    <property type="match status" value="1"/>
</dbReference>
<dbReference type="CDD" id="cd05051">
    <property type="entry name" value="PTKc_DDR"/>
    <property type="match status" value="1"/>
</dbReference>
<dbReference type="SUPFAM" id="SSF49785">
    <property type="entry name" value="Galactose-binding domain-like"/>
    <property type="match status" value="1"/>
</dbReference>
<sequence>SHGGAWCPKNQITTEPKEWLEIDLHSVHVITATETQGRFGNGQGVEFAEAYLLEYWRPRLGKWVRYRDTKGEEVIEGNSNTYLGSKRELDPPVWASRIRFLPYSYHRRTVCMRVEMYGCYWNDGIVSYSMPQGDVRGSGWEFFDSTYDGHWDGELRRGLGQLTDGKIGPDNFKMGYYDYERGQGWVGWRNDTRNGQPIEIKFEFDKVREFTSVHIFCNNQFTRDVQVFSEADIMFSVGGRYFVGEPISYTYIEDRIFENSRNISIKLHHRIGRFVKLQLHFAAKWIMISEVTFDSDVAHGNFSVETPPSPDIPVQSDVYVEKKHATNQGGLPVSTARDEDHTYMAVIIGVLMAVILLLAVAIYLIVSRHRQRKCFASPLTSKPALPGSNNHQHLPPGSGCGTAEKGTTMGSYSVKEVDDNYNQSARCGGGMPPGAGTMASTTMSTLPPPPGTDKTSSMLLMDHVIDIKLDEYQEPYQALKYAPYYSYSTVVMEMRDMLNKCSATQSDTSYDYAVPEMGTVPLLSPENTLPLPVVASAPSDKDSVFSKGSSSKGSKSEDSKGKKSPSQQEVLSALKRRLEQTAVPEFPRHRLRMLSKLAEGAFGTVYVAEADGIPEYGSAASLGKRLVAVKFLLHDACEREKLDFHRDVRILAALEDVNIARVLGMCSHEEPLCVVMEYLDHGDLNQFLKTHVPADGARTLPVGVKTLSFNCLLYMAAQIASGMRYLETLNFVHRDLATRNCLVGKAYQIKISDFGTDNELYAGDYYKVDGAMALPIRWMAWESIFQGKYTTKSDVWAFAVTLWEILNLGRRIPFETLTDPQVVENLAHMHRDDGQFVYLPRPPAPPCTKDIYDLMCECWRRHETERPSFREIHLFLQRKNLGYAPVT</sequence>
<dbReference type="Gene3D" id="3.30.200.20">
    <property type="entry name" value="Phosphorylase Kinase, domain 1"/>
    <property type="match status" value="1"/>
</dbReference>
<keyword evidence="2" id="KW-1003">Cell membrane</keyword>
<dbReference type="GO" id="GO:0005518">
    <property type="term" value="F:collagen binding"/>
    <property type="evidence" value="ECO:0007669"/>
    <property type="project" value="TreeGrafter"/>
</dbReference>
<dbReference type="PANTHER" id="PTHR24416">
    <property type="entry name" value="TYROSINE-PROTEIN KINASE RECEPTOR"/>
    <property type="match status" value="1"/>
</dbReference>
<dbReference type="PROSITE" id="PS00109">
    <property type="entry name" value="PROTEIN_KINASE_TYR"/>
    <property type="match status" value="1"/>
</dbReference>
<evidence type="ECO:0000256" key="4">
    <source>
        <dbReference type="ARBA" id="ARBA00022729"/>
    </source>
</evidence>
<dbReference type="GO" id="GO:0043235">
    <property type="term" value="C:receptor complex"/>
    <property type="evidence" value="ECO:0007669"/>
    <property type="project" value="TreeGrafter"/>
</dbReference>
<reference evidence="16 17" key="1">
    <citation type="journal article" date="2014" name="Nat. Commun.">
        <title>Molecular traces of alternative social organization in a termite genome.</title>
        <authorList>
            <person name="Terrapon N."/>
            <person name="Li C."/>
            <person name="Robertson H.M."/>
            <person name="Ji L."/>
            <person name="Meng X."/>
            <person name="Booth W."/>
            <person name="Chen Z."/>
            <person name="Childers C.P."/>
            <person name="Glastad K.M."/>
            <person name="Gokhale K."/>
            <person name="Gowin J."/>
            <person name="Gronenberg W."/>
            <person name="Hermansen R.A."/>
            <person name="Hu H."/>
            <person name="Hunt B.G."/>
            <person name="Huylmans A.K."/>
            <person name="Khalil S.M."/>
            <person name="Mitchell R.D."/>
            <person name="Munoz-Torres M.C."/>
            <person name="Mustard J.A."/>
            <person name="Pan H."/>
            <person name="Reese J.T."/>
            <person name="Scharf M.E."/>
            <person name="Sun F."/>
            <person name="Vogel H."/>
            <person name="Xiao J."/>
            <person name="Yang W."/>
            <person name="Yang Z."/>
            <person name="Yang Z."/>
            <person name="Zhou J."/>
            <person name="Zhu J."/>
            <person name="Brent C.S."/>
            <person name="Elsik C.G."/>
            <person name="Goodisman M.A."/>
            <person name="Liberles D.A."/>
            <person name="Roe R.M."/>
            <person name="Vargo E.L."/>
            <person name="Vilcinskas A."/>
            <person name="Wang J."/>
            <person name="Bornberg-Bauer E."/>
            <person name="Korb J."/>
            <person name="Zhang G."/>
            <person name="Liebig J."/>
        </authorList>
    </citation>
    <scope>NUCLEOTIDE SEQUENCE [LARGE SCALE GENOMIC DNA]</scope>
    <source>
        <tissue evidence="16">Whole organism</tissue>
    </source>
</reference>
<evidence type="ECO:0000256" key="9">
    <source>
        <dbReference type="ARBA" id="ARBA00023157"/>
    </source>
</evidence>
<evidence type="ECO:0000259" key="15">
    <source>
        <dbReference type="PROSITE" id="PS50022"/>
    </source>
</evidence>
<comment type="subcellular location">
    <subcellularLocation>
        <location evidence="1">Cell membrane</location>
        <topology evidence="1">Single-pass type I membrane protein</topology>
    </subcellularLocation>
</comment>
<dbReference type="eggNOG" id="KOG1094">
    <property type="taxonomic scope" value="Eukaryota"/>
</dbReference>
<feature type="non-terminal residue" evidence="16">
    <location>
        <position position="1"/>
    </location>
</feature>
<dbReference type="InterPro" id="IPR008266">
    <property type="entry name" value="Tyr_kinase_AS"/>
</dbReference>
<dbReference type="PANTHER" id="PTHR24416:SF579">
    <property type="entry name" value="DISCOIDIN DOMAIN-CONTAINING RECEPTOR 2-LIKE PROTEIN"/>
    <property type="match status" value="1"/>
</dbReference>
<dbReference type="InterPro" id="IPR020635">
    <property type="entry name" value="Tyr_kinase_cat_dom"/>
</dbReference>
<keyword evidence="6" id="KW-0067">ATP-binding</keyword>
<dbReference type="GO" id="GO:0010976">
    <property type="term" value="P:positive regulation of neuron projection development"/>
    <property type="evidence" value="ECO:0007669"/>
    <property type="project" value="TreeGrafter"/>
</dbReference>
<keyword evidence="4" id="KW-0732">Signal</keyword>
<feature type="region of interest" description="Disordered" evidence="12">
    <location>
        <begin position="533"/>
        <end position="569"/>
    </location>
</feature>
<evidence type="ECO:0000256" key="13">
    <source>
        <dbReference type="SAM" id="Phobius"/>
    </source>
</evidence>
<keyword evidence="17" id="KW-1185">Reference proteome</keyword>
<dbReference type="GO" id="GO:0005524">
    <property type="term" value="F:ATP binding"/>
    <property type="evidence" value="ECO:0007669"/>
    <property type="project" value="UniProtKB-KW"/>
</dbReference>
<dbReference type="AlphaFoldDB" id="A0A067R7Z8"/>
<evidence type="ECO:0000256" key="1">
    <source>
        <dbReference type="ARBA" id="ARBA00004251"/>
    </source>
</evidence>
<evidence type="ECO:0000256" key="8">
    <source>
        <dbReference type="ARBA" id="ARBA00023136"/>
    </source>
</evidence>
<evidence type="ECO:0000259" key="14">
    <source>
        <dbReference type="PROSITE" id="PS50011"/>
    </source>
</evidence>
<evidence type="ECO:0000256" key="11">
    <source>
        <dbReference type="ARBA" id="ARBA00023180"/>
    </source>
</evidence>
<dbReference type="GO" id="GO:0051897">
    <property type="term" value="P:positive regulation of phosphatidylinositol 3-kinase/protein kinase B signal transduction"/>
    <property type="evidence" value="ECO:0007669"/>
    <property type="project" value="TreeGrafter"/>
</dbReference>
<dbReference type="Pfam" id="PF00754">
    <property type="entry name" value="F5_F8_type_C"/>
    <property type="match status" value="1"/>
</dbReference>
<dbReference type="PROSITE" id="PS50022">
    <property type="entry name" value="FA58C_3"/>
    <property type="match status" value="1"/>
</dbReference>
<feature type="region of interest" description="Disordered" evidence="12">
    <location>
        <begin position="381"/>
        <end position="407"/>
    </location>
</feature>
<evidence type="ECO:0000256" key="7">
    <source>
        <dbReference type="ARBA" id="ARBA00022989"/>
    </source>
</evidence>
<dbReference type="Pfam" id="PF07714">
    <property type="entry name" value="PK_Tyr_Ser-Thr"/>
    <property type="match status" value="1"/>
</dbReference>
<feature type="transmembrane region" description="Helical" evidence="13">
    <location>
        <begin position="343"/>
        <end position="366"/>
    </location>
</feature>
<evidence type="ECO:0000256" key="2">
    <source>
        <dbReference type="ARBA" id="ARBA00022475"/>
    </source>
</evidence>
<dbReference type="OMA" id="AIHIYCN"/>
<keyword evidence="3 13" id="KW-0812">Transmembrane</keyword>
<dbReference type="Proteomes" id="UP000027135">
    <property type="component" value="Unassembled WGS sequence"/>
</dbReference>
<name>A0A067R7Z8_ZOONE</name>
<keyword evidence="10 16" id="KW-0675">Receptor</keyword>
<evidence type="ECO:0000313" key="17">
    <source>
        <dbReference type="Proteomes" id="UP000027135"/>
    </source>
</evidence>
<dbReference type="SMART" id="SM00219">
    <property type="entry name" value="TyrKc"/>
    <property type="match status" value="1"/>
</dbReference>
<dbReference type="Gene3D" id="2.60.120.1190">
    <property type="match status" value="1"/>
</dbReference>
<dbReference type="SUPFAM" id="SSF56112">
    <property type="entry name" value="Protein kinase-like (PK-like)"/>
    <property type="match status" value="1"/>
</dbReference>
<keyword evidence="8 13" id="KW-0472">Membrane</keyword>
<dbReference type="GO" id="GO:0005886">
    <property type="term" value="C:plasma membrane"/>
    <property type="evidence" value="ECO:0007669"/>
    <property type="project" value="UniProtKB-SubCell"/>
</dbReference>
<dbReference type="Pfam" id="PF21114">
    <property type="entry name" value="DDR1-2_DS-like"/>
    <property type="match status" value="1"/>
</dbReference>
<feature type="domain" description="Protein kinase" evidence="14">
    <location>
        <begin position="591"/>
        <end position="876"/>
    </location>
</feature>
<dbReference type="InterPro" id="IPR048525">
    <property type="entry name" value="DDR1-2_DS-like"/>
</dbReference>
<dbReference type="PROSITE" id="PS50011">
    <property type="entry name" value="PROTEIN_KINASE_DOM"/>
    <property type="match status" value="1"/>
</dbReference>
<organism evidence="16 17">
    <name type="scientific">Zootermopsis nevadensis</name>
    <name type="common">Dampwood termite</name>
    <dbReference type="NCBI Taxonomy" id="136037"/>
    <lineage>
        <taxon>Eukaryota</taxon>
        <taxon>Metazoa</taxon>
        <taxon>Ecdysozoa</taxon>
        <taxon>Arthropoda</taxon>
        <taxon>Hexapoda</taxon>
        <taxon>Insecta</taxon>
        <taxon>Pterygota</taxon>
        <taxon>Neoptera</taxon>
        <taxon>Polyneoptera</taxon>
        <taxon>Dictyoptera</taxon>
        <taxon>Blattodea</taxon>
        <taxon>Blattoidea</taxon>
        <taxon>Termitoidae</taxon>
        <taxon>Termopsidae</taxon>
        <taxon>Zootermopsis</taxon>
    </lineage>
</organism>
<dbReference type="GO" id="GO:0038062">
    <property type="term" value="F:protein tyrosine kinase collagen receptor activity"/>
    <property type="evidence" value="ECO:0007669"/>
    <property type="project" value="TreeGrafter"/>
</dbReference>
<keyword evidence="7 13" id="KW-1133">Transmembrane helix</keyword>
<gene>
    <name evidence="16" type="ORF">L798_06007</name>
</gene>
<dbReference type="EMBL" id="KK852638">
    <property type="protein sequence ID" value="KDR19671.1"/>
    <property type="molecule type" value="Genomic_DNA"/>
</dbReference>
<accession>A0A067R7Z8</accession>
<evidence type="ECO:0000256" key="10">
    <source>
        <dbReference type="ARBA" id="ARBA00023170"/>
    </source>
</evidence>
<proteinExistence type="predicted"/>
<keyword evidence="5" id="KW-0547">Nucleotide-binding</keyword>
<dbReference type="InterPro" id="IPR000421">
    <property type="entry name" value="FA58C"/>
</dbReference>
<keyword evidence="11" id="KW-0325">Glycoprotein</keyword>
<dbReference type="InterPro" id="IPR050122">
    <property type="entry name" value="RTK"/>
</dbReference>
<dbReference type="InParanoid" id="A0A067R7Z8"/>
<evidence type="ECO:0000256" key="3">
    <source>
        <dbReference type="ARBA" id="ARBA00022692"/>
    </source>
</evidence>
<evidence type="ECO:0000256" key="12">
    <source>
        <dbReference type="SAM" id="MobiDB-lite"/>
    </source>
</evidence>
<evidence type="ECO:0000256" key="5">
    <source>
        <dbReference type="ARBA" id="ARBA00022741"/>
    </source>
</evidence>
<feature type="domain" description="F5/8 type C" evidence="15">
    <location>
        <begin position="1"/>
        <end position="119"/>
    </location>
</feature>
<dbReference type="Gene3D" id="2.60.120.260">
    <property type="entry name" value="Galactose-binding domain-like"/>
    <property type="match status" value="1"/>
</dbReference>
<dbReference type="InterPro" id="IPR008979">
    <property type="entry name" value="Galactose-bd-like_sf"/>
</dbReference>
<dbReference type="InterPro" id="IPR011009">
    <property type="entry name" value="Kinase-like_dom_sf"/>
</dbReference>
<dbReference type="FunFam" id="1.10.510.10:FF:000053">
    <property type="entry name" value="Epithelial discoidin domain-containing receptor 1"/>
    <property type="match status" value="1"/>
</dbReference>
<dbReference type="PRINTS" id="PR00109">
    <property type="entry name" value="TYRKINASE"/>
</dbReference>
<evidence type="ECO:0000256" key="6">
    <source>
        <dbReference type="ARBA" id="ARBA00022840"/>
    </source>
</evidence>